<feature type="transmembrane region" description="Helical" evidence="7">
    <location>
        <begin position="199"/>
        <end position="218"/>
    </location>
</feature>
<evidence type="ECO:0000256" key="2">
    <source>
        <dbReference type="ARBA" id="ARBA00022475"/>
    </source>
</evidence>
<dbReference type="InterPro" id="IPR011701">
    <property type="entry name" value="MFS"/>
</dbReference>
<dbReference type="InterPro" id="IPR020846">
    <property type="entry name" value="MFS_dom"/>
</dbReference>
<dbReference type="InParanoid" id="E4X7E9"/>
<feature type="transmembrane region" description="Helical" evidence="7">
    <location>
        <begin position="106"/>
        <end position="126"/>
    </location>
</feature>
<keyword evidence="5 7" id="KW-0472">Membrane</keyword>
<sequence>MSSEKERESLLSSVRGRLCVLCGIGFALVYALRVNLSIAIVAMTKPIPQPLNNDTHCPMPPPSNSSNQGDFEWDAEIQGEILGAFFYGYVSTQILGGILADKYGAVNLLAGGLFCTSFFSLFTEFAARRGPWWLFILRLIEGLGEGVTFPAAASFWTRWSLPDERARLMGLSLAGSQIGNVLGIPLTGIIADKWGWPSVFYWFGAVGCIWCIIFYIYARNDPSDCPWISAEEKRLLQKYRPSKENRPIPWKKVFTCRPLLALAVAHASFNWGFYVLFTCLPKYMKEVLGFDLKHNAYYSCIAISHPLDLYERFHPNRRPAVEKRSGRENHSSKTFQYIVNLHSRHFVHLYSLFWLRWNFRRYSHLCLLHVQVRPLCFCKRKSFRLGSSVHRASFWNHKFARQRPRYSSSNARWVFYKRRINYFHLVSSLVRFCCDLHIRSAFLSRLWKRRYSTLGKKEATHVGKY</sequence>
<dbReference type="PROSITE" id="PS50850">
    <property type="entry name" value="MFS"/>
    <property type="match status" value="1"/>
</dbReference>
<dbReference type="InterPro" id="IPR050382">
    <property type="entry name" value="MFS_Na/Anion_cotransporter"/>
</dbReference>
<feature type="domain" description="Major facilitator superfamily (MFS) profile" evidence="8">
    <location>
        <begin position="23"/>
        <end position="465"/>
    </location>
</feature>
<dbReference type="GO" id="GO:0006820">
    <property type="term" value="P:monoatomic anion transport"/>
    <property type="evidence" value="ECO:0007669"/>
    <property type="project" value="TreeGrafter"/>
</dbReference>
<gene>
    <name evidence="9" type="ORF">GSOID_T00003484001</name>
</gene>
<comment type="subcellular location">
    <subcellularLocation>
        <location evidence="1">Cell membrane</location>
        <topology evidence="1">Multi-pass membrane protein</topology>
    </subcellularLocation>
</comment>
<keyword evidence="6" id="KW-0325">Glycoprotein</keyword>
<dbReference type="Pfam" id="PF07690">
    <property type="entry name" value="MFS_1"/>
    <property type="match status" value="1"/>
</dbReference>
<evidence type="ECO:0000256" key="4">
    <source>
        <dbReference type="ARBA" id="ARBA00022989"/>
    </source>
</evidence>
<feature type="transmembrane region" description="Helical" evidence="7">
    <location>
        <begin position="168"/>
        <end position="187"/>
    </location>
</feature>
<feature type="transmembrane region" description="Helical" evidence="7">
    <location>
        <begin position="20"/>
        <end position="43"/>
    </location>
</feature>
<evidence type="ECO:0000313" key="10">
    <source>
        <dbReference type="Proteomes" id="UP000001307"/>
    </source>
</evidence>
<dbReference type="Proteomes" id="UP000001307">
    <property type="component" value="Unassembled WGS sequence"/>
</dbReference>
<dbReference type="SUPFAM" id="SSF103473">
    <property type="entry name" value="MFS general substrate transporter"/>
    <property type="match status" value="1"/>
</dbReference>
<dbReference type="GO" id="GO:0016324">
    <property type="term" value="C:apical plasma membrane"/>
    <property type="evidence" value="ECO:0007669"/>
    <property type="project" value="TreeGrafter"/>
</dbReference>
<dbReference type="PANTHER" id="PTHR11662">
    <property type="entry name" value="SOLUTE CARRIER FAMILY 17"/>
    <property type="match status" value="1"/>
</dbReference>
<protein>
    <recommendedName>
        <fullName evidence="8">Major facilitator superfamily (MFS) profile domain-containing protein</fullName>
    </recommendedName>
</protein>
<dbReference type="OrthoDB" id="2985014at2759"/>
<feature type="transmembrane region" description="Helical" evidence="7">
    <location>
        <begin position="259"/>
        <end position="277"/>
    </location>
</feature>
<evidence type="ECO:0000256" key="5">
    <source>
        <dbReference type="ARBA" id="ARBA00023136"/>
    </source>
</evidence>
<dbReference type="Gene3D" id="1.20.1250.20">
    <property type="entry name" value="MFS general substrate transporter like domains"/>
    <property type="match status" value="1"/>
</dbReference>
<feature type="transmembrane region" description="Helical" evidence="7">
    <location>
        <begin position="132"/>
        <end position="156"/>
    </location>
</feature>
<dbReference type="InterPro" id="IPR036259">
    <property type="entry name" value="MFS_trans_sf"/>
</dbReference>
<accession>E4X7E9</accession>
<evidence type="ECO:0000256" key="7">
    <source>
        <dbReference type="SAM" id="Phobius"/>
    </source>
</evidence>
<feature type="transmembrane region" description="Helical" evidence="7">
    <location>
        <begin position="81"/>
        <end position="99"/>
    </location>
</feature>
<proteinExistence type="predicted"/>
<organism evidence="9">
    <name type="scientific">Oikopleura dioica</name>
    <name type="common">Tunicate</name>
    <dbReference type="NCBI Taxonomy" id="34765"/>
    <lineage>
        <taxon>Eukaryota</taxon>
        <taxon>Metazoa</taxon>
        <taxon>Chordata</taxon>
        <taxon>Tunicata</taxon>
        <taxon>Appendicularia</taxon>
        <taxon>Copelata</taxon>
        <taxon>Oikopleuridae</taxon>
        <taxon>Oikopleura</taxon>
    </lineage>
</organism>
<evidence type="ECO:0000256" key="6">
    <source>
        <dbReference type="ARBA" id="ARBA00023180"/>
    </source>
</evidence>
<keyword evidence="3 7" id="KW-0812">Transmembrane</keyword>
<keyword evidence="10" id="KW-1185">Reference proteome</keyword>
<reference evidence="9" key="1">
    <citation type="journal article" date="2010" name="Science">
        <title>Plasticity of animal genome architecture unmasked by rapid evolution of a pelagic tunicate.</title>
        <authorList>
            <person name="Denoeud F."/>
            <person name="Henriet S."/>
            <person name="Mungpakdee S."/>
            <person name="Aury J.M."/>
            <person name="Da Silva C."/>
            <person name="Brinkmann H."/>
            <person name="Mikhaleva J."/>
            <person name="Olsen L.C."/>
            <person name="Jubin C."/>
            <person name="Canestro C."/>
            <person name="Bouquet J.M."/>
            <person name="Danks G."/>
            <person name="Poulain J."/>
            <person name="Campsteijn C."/>
            <person name="Adamski M."/>
            <person name="Cross I."/>
            <person name="Yadetie F."/>
            <person name="Muffato M."/>
            <person name="Louis A."/>
            <person name="Butcher S."/>
            <person name="Tsagkogeorga G."/>
            <person name="Konrad A."/>
            <person name="Singh S."/>
            <person name="Jensen M.F."/>
            <person name="Cong E.H."/>
            <person name="Eikeseth-Otteraa H."/>
            <person name="Noel B."/>
            <person name="Anthouard V."/>
            <person name="Porcel B.M."/>
            <person name="Kachouri-Lafond R."/>
            <person name="Nishino A."/>
            <person name="Ugolini M."/>
            <person name="Chourrout P."/>
            <person name="Nishida H."/>
            <person name="Aasland R."/>
            <person name="Huzurbazar S."/>
            <person name="Westhof E."/>
            <person name="Delsuc F."/>
            <person name="Lehrach H."/>
            <person name="Reinhardt R."/>
            <person name="Weissenbach J."/>
            <person name="Roy S.W."/>
            <person name="Artiguenave F."/>
            <person name="Postlethwait J.H."/>
            <person name="Manak J.R."/>
            <person name="Thompson E.M."/>
            <person name="Jaillon O."/>
            <person name="Du Pasquier L."/>
            <person name="Boudinot P."/>
            <person name="Liberles D.A."/>
            <person name="Volff J.N."/>
            <person name="Philippe H."/>
            <person name="Lenhard B."/>
            <person name="Roest Crollius H."/>
            <person name="Wincker P."/>
            <person name="Chourrout D."/>
        </authorList>
    </citation>
    <scope>NUCLEOTIDE SEQUENCE [LARGE SCALE GENOMIC DNA]</scope>
</reference>
<evidence type="ECO:0000256" key="1">
    <source>
        <dbReference type="ARBA" id="ARBA00004651"/>
    </source>
</evidence>
<evidence type="ECO:0000313" key="9">
    <source>
        <dbReference type="EMBL" id="CBY18621.1"/>
    </source>
</evidence>
<dbReference type="AlphaFoldDB" id="E4X7E9"/>
<evidence type="ECO:0000259" key="8">
    <source>
        <dbReference type="PROSITE" id="PS50850"/>
    </source>
</evidence>
<dbReference type="EMBL" id="FN653028">
    <property type="protein sequence ID" value="CBY18621.1"/>
    <property type="molecule type" value="Genomic_DNA"/>
</dbReference>
<dbReference type="FunFam" id="1.20.1250.20:FF:000067">
    <property type="entry name" value="sialin isoform X2"/>
    <property type="match status" value="1"/>
</dbReference>
<dbReference type="PANTHER" id="PTHR11662:SF454">
    <property type="entry name" value="SIALIN-LIKE"/>
    <property type="match status" value="1"/>
</dbReference>
<dbReference type="GO" id="GO:0022857">
    <property type="term" value="F:transmembrane transporter activity"/>
    <property type="evidence" value="ECO:0007669"/>
    <property type="project" value="InterPro"/>
</dbReference>
<evidence type="ECO:0000256" key="3">
    <source>
        <dbReference type="ARBA" id="ARBA00022692"/>
    </source>
</evidence>
<keyword evidence="2" id="KW-1003">Cell membrane</keyword>
<name>E4X7E9_OIKDI</name>
<keyword evidence="4 7" id="KW-1133">Transmembrane helix</keyword>